<dbReference type="SUPFAM" id="SSF52058">
    <property type="entry name" value="L domain-like"/>
    <property type="match status" value="1"/>
</dbReference>
<dbReference type="PANTHER" id="PTHR48010">
    <property type="entry name" value="OS05G0588300 PROTEIN"/>
    <property type="match status" value="1"/>
</dbReference>
<dbReference type="InterPro" id="IPR055414">
    <property type="entry name" value="LRR_R13L4/SHOC2-like"/>
</dbReference>
<evidence type="ECO:0000256" key="7">
    <source>
        <dbReference type="ARBA" id="ARBA00022737"/>
    </source>
</evidence>
<evidence type="ECO:0008006" key="17">
    <source>
        <dbReference type="Google" id="ProtNLM"/>
    </source>
</evidence>
<feature type="domain" description="Disease resistance R13L4/SHOC-2-like LRR" evidence="14">
    <location>
        <begin position="99"/>
        <end position="254"/>
    </location>
</feature>
<keyword evidence="6 11" id="KW-0732">Signal</keyword>
<evidence type="ECO:0000256" key="6">
    <source>
        <dbReference type="ARBA" id="ARBA00022729"/>
    </source>
</evidence>
<evidence type="ECO:0000259" key="13">
    <source>
        <dbReference type="Pfam" id="PF08263"/>
    </source>
</evidence>
<dbReference type="SMART" id="SM00369">
    <property type="entry name" value="LRR_TYP"/>
    <property type="match status" value="5"/>
</dbReference>
<dbReference type="InterPro" id="IPR011009">
    <property type="entry name" value="Kinase-like_dom_sf"/>
</dbReference>
<dbReference type="Gene3D" id="1.10.510.10">
    <property type="entry name" value="Transferase(Phosphotransferase) domain 1"/>
    <property type="match status" value="1"/>
</dbReference>
<evidence type="ECO:0000256" key="4">
    <source>
        <dbReference type="ARBA" id="ARBA00022614"/>
    </source>
</evidence>
<dbReference type="GO" id="GO:0004674">
    <property type="term" value="F:protein serine/threonine kinase activity"/>
    <property type="evidence" value="ECO:0007669"/>
    <property type="project" value="UniProtKB-EC"/>
</dbReference>
<dbReference type="PANTHER" id="PTHR48010:SF5">
    <property type="entry name" value="PROTEIN TOO MANY MOUTHS"/>
    <property type="match status" value="1"/>
</dbReference>
<protein>
    <recommendedName>
        <fullName evidence="17">Leucine-rich repeat-containing N-terminal plant-type domain-containing protein</fullName>
    </recommendedName>
</protein>
<dbReference type="FunFam" id="3.80.10.10:FF:001316">
    <property type="entry name" value="Putative leucine-rich repeat receptor-like protein kinase family protein"/>
    <property type="match status" value="1"/>
</dbReference>
<name>A0AAW2C6R6_9ROSI</name>
<keyword evidence="7" id="KW-0677">Repeat</keyword>
<evidence type="ECO:0000256" key="8">
    <source>
        <dbReference type="ARBA" id="ARBA00022989"/>
    </source>
</evidence>
<feature type="chain" id="PRO_5043340599" description="Leucine-rich repeat-containing N-terminal plant-type domain-containing protein" evidence="11">
    <location>
        <begin position="20"/>
        <end position="491"/>
    </location>
</feature>
<evidence type="ECO:0000256" key="2">
    <source>
        <dbReference type="ARBA" id="ARBA00004370"/>
    </source>
</evidence>
<dbReference type="SUPFAM" id="SSF56112">
    <property type="entry name" value="Protein kinase-like (PK-like)"/>
    <property type="match status" value="1"/>
</dbReference>
<keyword evidence="9" id="KW-0472">Membrane</keyword>
<evidence type="ECO:0000256" key="9">
    <source>
        <dbReference type="ARBA" id="ARBA00023136"/>
    </source>
</evidence>
<comment type="similarity">
    <text evidence="10">Belongs to the polygalacturonase-inhibiting protein family.</text>
</comment>
<evidence type="ECO:0000313" key="16">
    <source>
        <dbReference type="Proteomes" id="UP001459277"/>
    </source>
</evidence>
<evidence type="ECO:0000256" key="11">
    <source>
        <dbReference type="SAM" id="SignalP"/>
    </source>
</evidence>
<dbReference type="AlphaFoldDB" id="A0AAW2C6R6"/>
<dbReference type="Pfam" id="PF00560">
    <property type="entry name" value="LRR_1"/>
    <property type="match status" value="2"/>
</dbReference>
<keyword evidence="8" id="KW-1133">Transmembrane helix</keyword>
<dbReference type="InterPro" id="IPR001245">
    <property type="entry name" value="Ser-Thr/Tyr_kinase_cat_dom"/>
</dbReference>
<evidence type="ECO:0000259" key="14">
    <source>
        <dbReference type="Pfam" id="PF23598"/>
    </source>
</evidence>
<reference evidence="15 16" key="1">
    <citation type="submission" date="2024-01" db="EMBL/GenBank/DDBJ databases">
        <title>A telomere-to-telomere, gap-free genome of sweet tea (Lithocarpus litseifolius).</title>
        <authorList>
            <person name="Zhou J."/>
        </authorList>
    </citation>
    <scope>NUCLEOTIDE SEQUENCE [LARGE SCALE GENOMIC DNA]</scope>
    <source>
        <strain evidence="15">Zhou-2022a</strain>
        <tissue evidence="15">Leaf</tissue>
    </source>
</reference>
<dbReference type="Pfam" id="PF23598">
    <property type="entry name" value="LRR_14"/>
    <property type="match status" value="1"/>
</dbReference>
<dbReference type="InterPro" id="IPR001611">
    <property type="entry name" value="Leu-rich_rpt"/>
</dbReference>
<keyword evidence="3" id="KW-0964">Secreted</keyword>
<proteinExistence type="inferred from homology"/>
<gene>
    <name evidence="15" type="ORF">SO802_022780</name>
</gene>
<organism evidence="15 16">
    <name type="scientific">Lithocarpus litseifolius</name>
    <dbReference type="NCBI Taxonomy" id="425828"/>
    <lineage>
        <taxon>Eukaryota</taxon>
        <taxon>Viridiplantae</taxon>
        <taxon>Streptophyta</taxon>
        <taxon>Embryophyta</taxon>
        <taxon>Tracheophyta</taxon>
        <taxon>Spermatophyta</taxon>
        <taxon>Magnoliopsida</taxon>
        <taxon>eudicotyledons</taxon>
        <taxon>Gunneridae</taxon>
        <taxon>Pentapetalae</taxon>
        <taxon>rosids</taxon>
        <taxon>fabids</taxon>
        <taxon>Fagales</taxon>
        <taxon>Fagaceae</taxon>
        <taxon>Lithocarpus</taxon>
    </lineage>
</organism>
<evidence type="ECO:0000256" key="1">
    <source>
        <dbReference type="ARBA" id="ARBA00004191"/>
    </source>
</evidence>
<evidence type="ECO:0000259" key="12">
    <source>
        <dbReference type="Pfam" id="PF07714"/>
    </source>
</evidence>
<dbReference type="GO" id="GO:0016020">
    <property type="term" value="C:membrane"/>
    <property type="evidence" value="ECO:0007669"/>
    <property type="project" value="UniProtKB-SubCell"/>
</dbReference>
<feature type="domain" description="Serine-threonine/tyrosine-protein kinase catalytic" evidence="12">
    <location>
        <begin position="359"/>
        <end position="461"/>
    </location>
</feature>
<feature type="domain" description="Leucine-rich repeat-containing N-terminal plant-type" evidence="13">
    <location>
        <begin position="40"/>
        <end position="75"/>
    </location>
</feature>
<evidence type="ECO:0000256" key="10">
    <source>
        <dbReference type="ARBA" id="ARBA00038043"/>
    </source>
</evidence>
<dbReference type="FunFam" id="3.80.10.10:FF:000400">
    <property type="entry name" value="Nuclear pore complex protein NUP107"/>
    <property type="match status" value="1"/>
</dbReference>
<dbReference type="PRINTS" id="PR00019">
    <property type="entry name" value="LEURICHRPT"/>
</dbReference>
<dbReference type="EMBL" id="JAZDWU010000008">
    <property type="protein sequence ID" value="KAK9993077.1"/>
    <property type="molecule type" value="Genomic_DNA"/>
</dbReference>
<evidence type="ECO:0000256" key="5">
    <source>
        <dbReference type="ARBA" id="ARBA00022692"/>
    </source>
</evidence>
<dbReference type="InterPro" id="IPR050994">
    <property type="entry name" value="At_inactive_RLKs"/>
</dbReference>
<dbReference type="InterPro" id="IPR032675">
    <property type="entry name" value="LRR_dom_sf"/>
</dbReference>
<sequence>MLLLVLMLALVSSSQNAFSSSVTLPSFSASAENEVAQGKEAKALLKWKASLEIENQSPSSSWSGSNPCNWTGISCEKSGSAVNFLNLSSYGVKGTLHNLSFVSFPNLLGLDLSNNSLHGTIPSNIGNLSKLSHLNFSANQFSGTIPFEIGLLGSLSKLDLSSNNLTGYIPTSLGNLSNINILKLAKNNLSGPIPQELGMLSSLSELLLYTNKLTGSIPSSLGNLTRLTMLVLCENQLSGSIPPSLGKLKFLTALGFLSNKLVGTIPPEINNLTHLKFIQLSYNQFTGPLPENVCLGGSLENFTASGNHFTGQIPKSLRNCTSLIRFRLDNNKFIGNIENDLGIYPRLDYMNLSNNRFHELAYTMEVNDKCDIYSFGVVTLEVIMGRHPSDIILISLLSASLSSLTSTNPHHMLLKDMLDQRITLPTYEVAEEVVFMAKIALACLHVSPHSRPTMQQVSHKLLAQRYPINPLPTPLHMITLGELINPNSSST</sequence>
<accession>A0AAW2C6R6</accession>
<keyword evidence="3" id="KW-0134">Cell wall</keyword>
<keyword evidence="16" id="KW-1185">Reference proteome</keyword>
<dbReference type="Proteomes" id="UP001459277">
    <property type="component" value="Unassembled WGS sequence"/>
</dbReference>
<dbReference type="InterPro" id="IPR013210">
    <property type="entry name" value="LRR_N_plant-typ"/>
</dbReference>
<feature type="signal peptide" evidence="11">
    <location>
        <begin position="1"/>
        <end position="19"/>
    </location>
</feature>
<dbReference type="Pfam" id="PF08263">
    <property type="entry name" value="LRRNT_2"/>
    <property type="match status" value="1"/>
</dbReference>
<keyword evidence="5" id="KW-0812">Transmembrane</keyword>
<dbReference type="Gene3D" id="3.80.10.10">
    <property type="entry name" value="Ribonuclease Inhibitor"/>
    <property type="match status" value="3"/>
</dbReference>
<evidence type="ECO:0000313" key="15">
    <source>
        <dbReference type="EMBL" id="KAK9993077.1"/>
    </source>
</evidence>
<comment type="caution">
    <text evidence="15">The sequence shown here is derived from an EMBL/GenBank/DDBJ whole genome shotgun (WGS) entry which is preliminary data.</text>
</comment>
<comment type="subcellular location">
    <subcellularLocation>
        <location evidence="2">Membrane</location>
    </subcellularLocation>
    <subcellularLocation>
        <location evidence="1">Secreted</location>
        <location evidence="1">Cell wall</location>
    </subcellularLocation>
</comment>
<evidence type="ECO:0000256" key="3">
    <source>
        <dbReference type="ARBA" id="ARBA00022512"/>
    </source>
</evidence>
<keyword evidence="4" id="KW-0433">Leucine-rich repeat</keyword>
<dbReference type="InterPro" id="IPR003591">
    <property type="entry name" value="Leu-rich_rpt_typical-subtyp"/>
</dbReference>
<dbReference type="Pfam" id="PF07714">
    <property type="entry name" value="PK_Tyr_Ser-Thr"/>
    <property type="match status" value="1"/>
</dbReference>